<keyword evidence="2" id="KW-1185">Reference proteome</keyword>
<dbReference type="EMBL" id="LWLN01000002">
    <property type="protein sequence ID" value="OLZ39339.1"/>
    <property type="molecule type" value="Genomic_DNA"/>
</dbReference>
<protein>
    <submittedName>
        <fullName evidence="1">Uncharacterized protein</fullName>
    </submittedName>
</protein>
<proteinExistence type="predicted"/>
<evidence type="ECO:0000313" key="2">
    <source>
        <dbReference type="Proteomes" id="UP000189370"/>
    </source>
</evidence>
<comment type="caution">
    <text evidence="1">The sequence shown here is derived from an EMBL/GenBank/DDBJ whole genome shotgun (WGS) entry which is preliminary data.</text>
</comment>
<dbReference type="AlphaFoldDB" id="A0A1S8AS24"/>
<accession>A0A1S8AS24</accession>
<gene>
    <name evidence="1" type="ORF">A6E15_18300</name>
</gene>
<sequence>MLGVIDEKHSVVEVVFLTKLLQELFRQCRCSRGKQPNVQKFVRLWIDSSVQPELLAVDSDHRFIERNVIRTHVSGGL</sequence>
<reference evidence="2" key="1">
    <citation type="submission" date="2016-04" db="EMBL/GenBank/DDBJ databases">
        <authorList>
            <person name="Chen S.-C."/>
            <person name="Lai M.-C."/>
        </authorList>
    </citation>
    <scope>NUCLEOTIDE SEQUENCE [LARGE SCALE GENOMIC DNA]</scope>
    <source>
        <strain evidence="2">AB14</strain>
    </source>
</reference>
<dbReference type="Proteomes" id="UP000189370">
    <property type="component" value="Unassembled WGS sequence"/>
</dbReference>
<organism evidence="1 2">
    <name type="scientific">Natrinema saccharevitans</name>
    <dbReference type="NCBI Taxonomy" id="301967"/>
    <lineage>
        <taxon>Archaea</taxon>
        <taxon>Methanobacteriati</taxon>
        <taxon>Methanobacteriota</taxon>
        <taxon>Stenosarchaea group</taxon>
        <taxon>Halobacteria</taxon>
        <taxon>Halobacteriales</taxon>
        <taxon>Natrialbaceae</taxon>
        <taxon>Natrinema</taxon>
    </lineage>
</organism>
<name>A0A1S8AS24_9EURY</name>
<evidence type="ECO:0000313" key="1">
    <source>
        <dbReference type="EMBL" id="OLZ39339.1"/>
    </source>
</evidence>